<dbReference type="Pfam" id="PF03763">
    <property type="entry name" value="Remorin_C"/>
    <property type="match status" value="1"/>
</dbReference>
<evidence type="ECO:0000313" key="5">
    <source>
        <dbReference type="Proteomes" id="UP000245207"/>
    </source>
</evidence>
<keyword evidence="5" id="KW-1185">Reference proteome</keyword>
<dbReference type="OrthoDB" id="1939615at2759"/>
<comment type="similarity">
    <text evidence="1">Belongs to the remorin family.</text>
</comment>
<dbReference type="PANTHER" id="PTHR31471:SF63">
    <property type="entry name" value="REMORIN-RELATED"/>
    <property type="match status" value="1"/>
</dbReference>
<accession>A0A2U1MQ64</accession>
<reference evidence="4 5" key="1">
    <citation type="journal article" date="2018" name="Mol. Plant">
        <title>The genome of Artemisia annua provides insight into the evolution of Asteraceae family and artemisinin biosynthesis.</title>
        <authorList>
            <person name="Shen Q."/>
            <person name="Zhang L."/>
            <person name="Liao Z."/>
            <person name="Wang S."/>
            <person name="Yan T."/>
            <person name="Shi P."/>
            <person name="Liu M."/>
            <person name="Fu X."/>
            <person name="Pan Q."/>
            <person name="Wang Y."/>
            <person name="Lv Z."/>
            <person name="Lu X."/>
            <person name="Zhang F."/>
            <person name="Jiang W."/>
            <person name="Ma Y."/>
            <person name="Chen M."/>
            <person name="Hao X."/>
            <person name="Li L."/>
            <person name="Tang Y."/>
            <person name="Lv G."/>
            <person name="Zhou Y."/>
            <person name="Sun X."/>
            <person name="Brodelius P.E."/>
            <person name="Rose J.K.C."/>
            <person name="Tang K."/>
        </authorList>
    </citation>
    <scope>NUCLEOTIDE SEQUENCE [LARGE SCALE GENOMIC DNA]</scope>
    <source>
        <strain evidence="5">cv. Huhao1</strain>
        <tissue evidence="4">Leaf</tissue>
    </source>
</reference>
<proteinExistence type="inferred from homology"/>
<name>A0A2U1MQ64_ARTAN</name>
<keyword evidence="2" id="KW-0175">Coiled coil</keyword>
<organism evidence="4 5">
    <name type="scientific">Artemisia annua</name>
    <name type="common">Sweet wormwood</name>
    <dbReference type="NCBI Taxonomy" id="35608"/>
    <lineage>
        <taxon>Eukaryota</taxon>
        <taxon>Viridiplantae</taxon>
        <taxon>Streptophyta</taxon>
        <taxon>Embryophyta</taxon>
        <taxon>Tracheophyta</taxon>
        <taxon>Spermatophyta</taxon>
        <taxon>Magnoliopsida</taxon>
        <taxon>eudicotyledons</taxon>
        <taxon>Gunneridae</taxon>
        <taxon>Pentapetalae</taxon>
        <taxon>asterids</taxon>
        <taxon>campanulids</taxon>
        <taxon>Asterales</taxon>
        <taxon>Asteraceae</taxon>
        <taxon>Asteroideae</taxon>
        <taxon>Anthemideae</taxon>
        <taxon>Artemisiinae</taxon>
        <taxon>Artemisia</taxon>
    </lineage>
</organism>
<comment type="caution">
    <text evidence="4">The sequence shown here is derived from an EMBL/GenBank/DDBJ whole genome shotgun (WGS) entry which is preliminary data.</text>
</comment>
<protein>
    <submittedName>
        <fullName evidence="4">Remorin</fullName>
    </submittedName>
</protein>
<sequence length="219" mass="24261">MSDYDQRVQNLHGDEDIRDVHALTSPYYPQSMATSDRASRGDFSNMSATNSTLVLAGSSIASSTVENDGASNWDYGLHPSASPTRGDSTSVVIHGGREGAASVRSVKKEEVESKITAWKNAKISEINNRFKCEDAIINGWENEQTQQSTLRMKKIERKLEEKRVRAVEKMENEIAKAHQKAQERRASAEAKRGGKIARVLEVANLMKAMGRSPVKSSFF</sequence>
<gene>
    <name evidence="4" type="ORF">CTI12_AA329540</name>
</gene>
<feature type="domain" description="Remorin C-terminal" evidence="3">
    <location>
        <begin position="109"/>
        <end position="215"/>
    </location>
</feature>
<dbReference type="AlphaFoldDB" id="A0A2U1MQ64"/>
<evidence type="ECO:0000313" key="4">
    <source>
        <dbReference type="EMBL" id="PWA63372.1"/>
    </source>
</evidence>
<dbReference type="EMBL" id="PKPP01004652">
    <property type="protein sequence ID" value="PWA63372.1"/>
    <property type="molecule type" value="Genomic_DNA"/>
</dbReference>
<dbReference type="PANTHER" id="PTHR31471">
    <property type="entry name" value="OS02G0116800 PROTEIN"/>
    <property type="match status" value="1"/>
</dbReference>
<feature type="coiled-coil region" evidence="2">
    <location>
        <begin position="152"/>
        <end position="187"/>
    </location>
</feature>
<evidence type="ECO:0000259" key="3">
    <source>
        <dbReference type="Pfam" id="PF03763"/>
    </source>
</evidence>
<evidence type="ECO:0000256" key="1">
    <source>
        <dbReference type="ARBA" id="ARBA00005711"/>
    </source>
</evidence>
<dbReference type="Proteomes" id="UP000245207">
    <property type="component" value="Unassembled WGS sequence"/>
</dbReference>
<evidence type="ECO:0000256" key="2">
    <source>
        <dbReference type="SAM" id="Coils"/>
    </source>
</evidence>
<dbReference type="STRING" id="35608.A0A2U1MQ64"/>
<dbReference type="InterPro" id="IPR005516">
    <property type="entry name" value="Remorin_C"/>
</dbReference>